<feature type="coiled-coil region" evidence="1">
    <location>
        <begin position="351"/>
        <end position="378"/>
    </location>
</feature>
<comment type="caution">
    <text evidence="4">The sequence shown here is derived from an EMBL/GenBank/DDBJ whole genome shotgun (WGS) entry which is preliminary data.</text>
</comment>
<feature type="compositionally biased region" description="Acidic residues" evidence="2">
    <location>
        <begin position="296"/>
        <end position="314"/>
    </location>
</feature>
<evidence type="ECO:0000256" key="2">
    <source>
        <dbReference type="SAM" id="MobiDB-lite"/>
    </source>
</evidence>
<dbReference type="Pfam" id="PF02179">
    <property type="entry name" value="BAG"/>
    <property type="match status" value="1"/>
</dbReference>
<feature type="region of interest" description="Disordered" evidence="2">
    <location>
        <begin position="164"/>
        <end position="196"/>
    </location>
</feature>
<evidence type="ECO:0000313" key="4">
    <source>
        <dbReference type="EMBL" id="KAF7722289.1"/>
    </source>
</evidence>
<dbReference type="OrthoDB" id="333905at2759"/>
<gene>
    <name evidence="4" type="ORF">EC973_003473</name>
</gene>
<sequence length="472" mass="55926">MYSYDKPPATRLIIHPSASAVFRMPLALDDYLILQSLLREEQERQERVALERLRLQQALYNLKQLKERYRRERCRRIQHCLDAFRRQALIRQAQEDVEYRQLIAAAVERQRMDDMWKQYQQQRLRIEREEEQFDDEQGFRDFRAEQLGELLRLAFGKPCREQQKEVEKAEVDVKDKAQEEEEEKEEIEEEQTQDTQSIQDLWKYIVQQQQEKEEEEAKEQEQEYARSIDRSEEIPRSSFLAPEHEKLQEATLRNRQPSLHDQTTPLKNLVDELVRAPVNVGDQSETWSDNNAVEQSTEEEGNEEEEEGDVEEEATMPTTAPMFVPQEIITEAEPTPIQEHDVSMDYMDPYKAEKLAALHDIQKQLDDIQERKEAAILSSSLSFQPTEKPRPLVLPATTKNNRAYLGYEDEIMQVLLKLDAIESGGDRDVRQVRKQLVKQAETMLERLDDHKQQEWRRLEQQQQKAQQQSVYV</sequence>
<dbReference type="SUPFAM" id="SSF63491">
    <property type="entry name" value="BAG domain"/>
    <property type="match status" value="1"/>
</dbReference>
<dbReference type="EMBL" id="JABAYA010000203">
    <property type="protein sequence ID" value="KAF7722289.1"/>
    <property type="molecule type" value="Genomic_DNA"/>
</dbReference>
<organism evidence="4 5">
    <name type="scientific">Apophysomyces ossiformis</name>
    <dbReference type="NCBI Taxonomy" id="679940"/>
    <lineage>
        <taxon>Eukaryota</taxon>
        <taxon>Fungi</taxon>
        <taxon>Fungi incertae sedis</taxon>
        <taxon>Mucoromycota</taxon>
        <taxon>Mucoromycotina</taxon>
        <taxon>Mucoromycetes</taxon>
        <taxon>Mucorales</taxon>
        <taxon>Mucorineae</taxon>
        <taxon>Mucoraceae</taxon>
        <taxon>Apophysomyces</taxon>
    </lineage>
</organism>
<dbReference type="Proteomes" id="UP000605846">
    <property type="component" value="Unassembled WGS sequence"/>
</dbReference>
<dbReference type="SMART" id="SM00264">
    <property type="entry name" value="BAG"/>
    <property type="match status" value="1"/>
</dbReference>
<feature type="compositionally biased region" description="Basic and acidic residues" evidence="2">
    <location>
        <begin position="219"/>
        <end position="235"/>
    </location>
</feature>
<evidence type="ECO:0000259" key="3">
    <source>
        <dbReference type="PROSITE" id="PS51035"/>
    </source>
</evidence>
<name>A0A8H7EL51_9FUNG</name>
<feature type="domain" description="BAG" evidence="3">
    <location>
        <begin position="399"/>
        <end position="451"/>
    </location>
</feature>
<dbReference type="InterPro" id="IPR003103">
    <property type="entry name" value="BAG_domain"/>
</dbReference>
<dbReference type="Gene3D" id="1.20.58.120">
    <property type="entry name" value="BAG domain"/>
    <property type="match status" value="1"/>
</dbReference>
<dbReference type="GO" id="GO:0051087">
    <property type="term" value="F:protein-folding chaperone binding"/>
    <property type="evidence" value="ECO:0007669"/>
    <property type="project" value="InterPro"/>
</dbReference>
<keyword evidence="1" id="KW-0175">Coiled coil</keyword>
<feature type="compositionally biased region" description="Acidic residues" evidence="2">
    <location>
        <begin position="178"/>
        <end position="192"/>
    </location>
</feature>
<evidence type="ECO:0000313" key="5">
    <source>
        <dbReference type="Proteomes" id="UP000605846"/>
    </source>
</evidence>
<proteinExistence type="predicted"/>
<reference evidence="4" key="1">
    <citation type="submission" date="2020-01" db="EMBL/GenBank/DDBJ databases">
        <title>Genome Sequencing of Three Apophysomyces-Like Fungal Strains Confirms a Novel Fungal Genus in the Mucoromycota with divergent Burkholderia-like Endosymbiotic Bacteria.</title>
        <authorList>
            <person name="Stajich J.E."/>
            <person name="Macias A.M."/>
            <person name="Carter-House D."/>
            <person name="Lovett B."/>
            <person name="Kasson L.R."/>
            <person name="Berry K."/>
            <person name="Grigoriev I."/>
            <person name="Chang Y."/>
            <person name="Spatafora J."/>
            <person name="Kasson M.T."/>
        </authorList>
    </citation>
    <scope>NUCLEOTIDE SEQUENCE</scope>
    <source>
        <strain evidence="4">NRRL A-21654</strain>
    </source>
</reference>
<feature type="region of interest" description="Disordered" evidence="2">
    <location>
        <begin position="208"/>
        <end position="265"/>
    </location>
</feature>
<feature type="region of interest" description="Disordered" evidence="2">
    <location>
        <begin position="278"/>
        <end position="317"/>
    </location>
</feature>
<dbReference type="AlphaFoldDB" id="A0A8H7EL51"/>
<dbReference type="PROSITE" id="PS51035">
    <property type="entry name" value="BAG"/>
    <property type="match status" value="1"/>
</dbReference>
<keyword evidence="5" id="KW-1185">Reference proteome</keyword>
<feature type="compositionally biased region" description="Polar residues" evidence="2">
    <location>
        <begin position="281"/>
        <end position="295"/>
    </location>
</feature>
<dbReference type="InterPro" id="IPR036533">
    <property type="entry name" value="BAG_dom_sf"/>
</dbReference>
<evidence type="ECO:0000256" key="1">
    <source>
        <dbReference type="SAM" id="Coils"/>
    </source>
</evidence>
<protein>
    <recommendedName>
        <fullName evidence="3">BAG domain-containing protein</fullName>
    </recommendedName>
</protein>
<feature type="compositionally biased region" description="Basic and acidic residues" evidence="2">
    <location>
        <begin position="164"/>
        <end position="177"/>
    </location>
</feature>
<accession>A0A8H7EL51</accession>
<feature type="compositionally biased region" description="Polar residues" evidence="2">
    <location>
        <begin position="251"/>
        <end position="265"/>
    </location>
</feature>